<comment type="caution">
    <text evidence="2">The sequence shown here is derived from an EMBL/GenBank/DDBJ whole genome shotgun (WGS) entry which is preliminary data.</text>
</comment>
<sequence>MSPFLSNPPFFSLIAAALPTVPSPRISHRRSCKPTASTTSSRRRHQSPVSIDAFTALPIEPCSISHAQSIPLLLASPHRLRRVTLSNDADHAAFNSSLPISTLLCPFYCVASPPLPHRSSRRRPFNLPPPSRRQLSPSLFLGLYNL</sequence>
<accession>A0AAW1Y2J8</accession>
<evidence type="ECO:0000256" key="1">
    <source>
        <dbReference type="SAM" id="MobiDB-lite"/>
    </source>
</evidence>
<keyword evidence="3" id="KW-1185">Reference proteome</keyword>
<dbReference type="EMBL" id="JBEDUW010000002">
    <property type="protein sequence ID" value="KAK9943313.1"/>
    <property type="molecule type" value="Genomic_DNA"/>
</dbReference>
<organism evidence="2 3">
    <name type="scientific">Rubus argutus</name>
    <name type="common">Southern blackberry</name>
    <dbReference type="NCBI Taxonomy" id="59490"/>
    <lineage>
        <taxon>Eukaryota</taxon>
        <taxon>Viridiplantae</taxon>
        <taxon>Streptophyta</taxon>
        <taxon>Embryophyta</taxon>
        <taxon>Tracheophyta</taxon>
        <taxon>Spermatophyta</taxon>
        <taxon>Magnoliopsida</taxon>
        <taxon>eudicotyledons</taxon>
        <taxon>Gunneridae</taxon>
        <taxon>Pentapetalae</taxon>
        <taxon>rosids</taxon>
        <taxon>fabids</taxon>
        <taxon>Rosales</taxon>
        <taxon>Rosaceae</taxon>
        <taxon>Rosoideae</taxon>
        <taxon>Rosoideae incertae sedis</taxon>
        <taxon>Rubus</taxon>
    </lineage>
</organism>
<evidence type="ECO:0000313" key="3">
    <source>
        <dbReference type="Proteomes" id="UP001457282"/>
    </source>
</evidence>
<evidence type="ECO:0000313" key="2">
    <source>
        <dbReference type="EMBL" id="KAK9943313.1"/>
    </source>
</evidence>
<protein>
    <submittedName>
        <fullName evidence="2">Uncharacterized protein</fullName>
    </submittedName>
</protein>
<proteinExistence type="predicted"/>
<feature type="region of interest" description="Disordered" evidence="1">
    <location>
        <begin position="24"/>
        <end position="47"/>
    </location>
</feature>
<reference evidence="2 3" key="1">
    <citation type="journal article" date="2023" name="G3 (Bethesda)">
        <title>A chromosome-length genome assembly and annotation of blackberry (Rubus argutus, cv. 'Hillquist').</title>
        <authorList>
            <person name="Bruna T."/>
            <person name="Aryal R."/>
            <person name="Dudchenko O."/>
            <person name="Sargent D.J."/>
            <person name="Mead D."/>
            <person name="Buti M."/>
            <person name="Cavallini A."/>
            <person name="Hytonen T."/>
            <person name="Andres J."/>
            <person name="Pham M."/>
            <person name="Weisz D."/>
            <person name="Mascagni F."/>
            <person name="Usai G."/>
            <person name="Natali L."/>
            <person name="Bassil N."/>
            <person name="Fernandez G.E."/>
            <person name="Lomsadze A."/>
            <person name="Armour M."/>
            <person name="Olukolu B."/>
            <person name="Poorten T."/>
            <person name="Britton C."/>
            <person name="Davik J."/>
            <person name="Ashrafi H."/>
            <person name="Aiden E.L."/>
            <person name="Borodovsky M."/>
            <person name="Worthington M."/>
        </authorList>
    </citation>
    <scope>NUCLEOTIDE SEQUENCE [LARGE SCALE GENOMIC DNA]</scope>
    <source>
        <strain evidence="2">PI 553951</strain>
    </source>
</reference>
<dbReference type="Proteomes" id="UP001457282">
    <property type="component" value="Unassembled WGS sequence"/>
</dbReference>
<dbReference type="AlphaFoldDB" id="A0AAW1Y2J8"/>
<name>A0AAW1Y2J8_RUBAR</name>
<gene>
    <name evidence="2" type="ORF">M0R45_008925</name>
</gene>